<dbReference type="Proteomes" id="UP000027730">
    <property type="component" value="Unassembled WGS sequence"/>
</dbReference>
<keyword evidence="2" id="KW-1185">Reference proteome</keyword>
<protein>
    <submittedName>
        <fullName evidence="1">Uncharacterized protein</fullName>
    </submittedName>
</protein>
<name>A0A074WM78_9PEZI</name>
<evidence type="ECO:0000313" key="1">
    <source>
        <dbReference type="EMBL" id="KEQ74210.1"/>
    </source>
</evidence>
<dbReference type="HOGENOM" id="CLU_1959151_0_0_1"/>
<dbReference type="RefSeq" id="XP_013428757.1">
    <property type="nucleotide sequence ID" value="XM_013573303.1"/>
</dbReference>
<gene>
    <name evidence="1" type="ORF">M436DRAFT_80657</name>
</gene>
<organism evidence="1 2">
    <name type="scientific">Aureobasidium namibiae CBS 147.97</name>
    <dbReference type="NCBI Taxonomy" id="1043004"/>
    <lineage>
        <taxon>Eukaryota</taxon>
        <taxon>Fungi</taxon>
        <taxon>Dikarya</taxon>
        <taxon>Ascomycota</taxon>
        <taxon>Pezizomycotina</taxon>
        <taxon>Dothideomycetes</taxon>
        <taxon>Dothideomycetidae</taxon>
        <taxon>Dothideales</taxon>
        <taxon>Saccotheciaceae</taxon>
        <taxon>Aureobasidium</taxon>
    </lineage>
</organism>
<evidence type="ECO:0000313" key="2">
    <source>
        <dbReference type="Proteomes" id="UP000027730"/>
    </source>
</evidence>
<accession>A0A074WM78</accession>
<dbReference type="GeneID" id="25416651"/>
<proteinExistence type="predicted"/>
<dbReference type="AlphaFoldDB" id="A0A074WM78"/>
<reference evidence="1 2" key="1">
    <citation type="journal article" date="2014" name="BMC Genomics">
        <title>Genome sequencing of four Aureobasidium pullulans varieties: biotechnological potential, stress tolerance, and description of new species.</title>
        <authorList>
            <person name="Gostin Ar C."/>
            <person name="Ohm R.A."/>
            <person name="Kogej T."/>
            <person name="Sonjak S."/>
            <person name="Turk M."/>
            <person name="Zajc J."/>
            <person name="Zalar P."/>
            <person name="Grube M."/>
            <person name="Sun H."/>
            <person name="Han J."/>
            <person name="Sharma A."/>
            <person name="Chiniquy J."/>
            <person name="Ngan C.Y."/>
            <person name="Lipzen A."/>
            <person name="Barry K."/>
            <person name="Grigoriev I.V."/>
            <person name="Gunde-Cimerman N."/>
        </authorList>
    </citation>
    <scope>NUCLEOTIDE SEQUENCE [LARGE SCALE GENOMIC DNA]</scope>
    <source>
        <strain evidence="1 2">CBS 147.97</strain>
    </source>
</reference>
<sequence length="128" mass="14207">MADEELVLVDEEDCLVDDDDLVADEVAFLVLSVVGSMTEEDDLLDDRVETIDDDFDDDAADDDLEMLLDLAELVVFVEEREADEPEETIVAACCELKTETIDEATDEVLTEDVEDWLLLADLSCGLAE</sequence>
<dbReference type="EMBL" id="KL584707">
    <property type="protein sequence ID" value="KEQ74210.1"/>
    <property type="molecule type" value="Genomic_DNA"/>
</dbReference>